<proteinExistence type="predicted"/>
<evidence type="ECO:0000313" key="2">
    <source>
        <dbReference type="Proteomes" id="UP000824229"/>
    </source>
</evidence>
<comment type="caution">
    <text evidence="1">The sequence shown here is derived from an EMBL/GenBank/DDBJ whole genome shotgun (WGS) entry which is preliminary data.</text>
</comment>
<organism evidence="1 2">
    <name type="scientific">Candidatus Cellulosilyticum pullistercoris</name>
    <dbReference type="NCBI Taxonomy" id="2838521"/>
    <lineage>
        <taxon>Bacteria</taxon>
        <taxon>Bacillati</taxon>
        <taxon>Bacillota</taxon>
        <taxon>Clostridia</taxon>
        <taxon>Lachnospirales</taxon>
        <taxon>Cellulosilyticaceae</taxon>
        <taxon>Cellulosilyticum</taxon>
    </lineage>
</organism>
<reference evidence="1" key="1">
    <citation type="journal article" date="2021" name="PeerJ">
        <title>Extensive microbial diversity within the chicken gut microbiome revealed by metagenomics and culture.</title>
        <authorList>
            <person name="Gilroy R."/>
            <person name="Ravi A."/>
            <person name="Getino M."/>
            <person name="Pursley I."/>
            <person name="Horton D.L."/>
            <person name="Alikhan N.F."/>
            <person name="Baker D."/>
            <person name="Gharbi K."/>
            <person name="Hall N."/>
            <person name="Watson M."/>
            <person name="Adriaenssens E.M."/>
            <person name="Foster-Nyarko E."/>
            <person name="Jarju S."/>
            <person name="Secka A."/>
            <person name="Antonio M."/>
            <person name="Oren A."/>
            <person name="Chaudhuri R.R."/>
            <person name="La Ragione R."/>
            <person name="Hildebrand F."/>
            <person name="Pallen M.J."/>
        </authorList>
    </citation>
    <scope>NUCLEOTIDE SEQUENCE</scope>
    <source>
        <strain evidence="1">B5-657</strain>
    </source>
</reference>
<accession>A0A9E2KD24</accession>
<reference evidence="1" key="2">
    <citation type="submission" date="2021-04" db="EMBL/GenBank/DDBJ databases">
        <authorList>
            <person name="Gilroy R."/>
        </authorList>
    </citation>
    <scope>NUCLEOTIDE SEQUENCE</scope>
    <source>
        <strain evidence="1">B5-657</strain>
    </source>
</reference>
<evidence type="ECO:0000313" key="1">
    <source>
        <dbReference type="EMBL" id="MBU3804282.1"/>
    </source>
</evidence>
<dbReference type="AlphaFoldDB" id="A0A9E2KD24"/>
<sequence length="46" mass="5478">MIRIYIEKCGYDKKYIGYEVDKEAENMLRFGVKVIGGKRHVNQTRK</sequence>
<protein>
    <submittedName>
        <fullName evidence="1">Uncharacterized protein</fullName>
    </submittedName>
</protein>
<dbReference type="EMBL" id="JAHLFQ010000132">
    <property type="protein sequence ID" value="MBU3804282.1"/>
    <property type="molecule type" value="Genomic_DNA"/>
</dbReference>
<name>A0A9E2KD24_9FIRM</name>
<dbReference type="Proteomes" id="UP000824229">
    <property type="component" value="Unassembled WGS sequence"/>
</dbReference>
<gene>
    <name evidence="1" type="ORF">H9872_05970</name>
</gene>